<dbReference type="Pfam" id="PF02486">
    <property type="entry name" value="Rep_trans"/>
    <property type="match status" value="1"/>
</dbReference>
<reference evidence="2" key="1">
    <citation type="submission" date="2023-04" db="EMBL/GenBank/DDBJ databases">
        <title>Genomic analysis of Lactococcus garvieae isolates.</title>
        <authorList>
            <person name="Zhanghang C."/>
        </authorList>
    </citation>
    <scope>NUCLEOTIDE SEQUENCE</scope>
    <source>
        <strain evidence="2">ZB-1</strain>
    </source>
</reference>
<evidence type="ECO:0000259" key="1">
    <source>
        <dbReference type="Pfam" id="PF02486"/>
    </source>
</evidence>
<protein>
    <submittedName>
        <fullName evidence="2">Replication initiation factor domain-containing protein</fullName>
    </submittedName>
</protein>
<keyword evidence="2" id="KW-0396">Initiation factor</keyword>
<dbReference type="EMBL" id="JARYTV010000002">
    <property type="protein sequence ID" value="MDH7959434.1"/>
    <property type="molecule type" value="Genomic_DNA"/>
</dbReference>
<feature type="domain" description="Replication initiation protein-like C-terminal" evidence="1">
    <location>
        <begin position="151"/>
        <end position="340"/>
    </location>
</feature>
<keyword evidence="2" id="KW-0648">Protein biosynthesis</keyword>
<name>A0AA43T9D0_9LACT</name>
<dbReference type="AlphaFoldDB" id="A0AA43T9D0"/>
<gene>
    <name evidence="2" type="ORF">QHR29_03000</name>
</gene>
<sequence>MNEEEKKLLNQAFFKSLEKDKGKPIPKYKAQTQDNLSAKIDWLKLAFAMRPEDLIQEVLGLPLDIFENKEGKLPNAEQNLVYRYSGISVWYLEESLGIVLDISGTGMETLRNNVFYKYTEEEMLVEIIDRIFNVKGIGVFEKSRKRKLINCQRIDNAGDDINDKPYYTPQKMRKYFVEDKAKFGKNTKISTEVDDLIGGMTFYIGNRKVKTVLVRIYDKYKEIQANKGYNDIEMAQLYEVSSWIRTEIEFHGDYADEVLWNLYERGKRKEKRGVLNFIKGYLDYKITFTPPEGYDQEEKYRPQFWEKFIGTAEEVEIKIPRREPASFPNKMMNWTYYGRGGGMARIIKFMTENSVPFPKELGSEEEMYENAEFSTELINKFDEYLRHVGRNDLIKEFHGIAKKPNKE</sequence>
<proteinExistence type="predicted"/>
<accession>A0AA43T9D0</accession>
<comment type="caution">
    <text evidence="2">The sequence shown here is derived from an EMBL/GenBank/DDBJ whole genome shotgun (WGS) entry which is preliminary data.</text>
</comment>
<organism evidence="2 3">
    <name type="scientific">Lactococcus garvieae</name>
    <dbReference type="NCBI Taxonomy" id="1363"/>
    <lineage>
        <taxon>Bacteria</taxon>
        <taxon>Bacillati</taxon>
        <taxon>Bacillota</taxon>
        <taxon>Bacilli</taxon>
        <taxon>Lactobacillales</taxon>
        <taxon>Streptococcaceae</taxon>
        <taxon>Lactococcus</taxon>
    </lineage>
</organism>
<evidence type="ECO:0000313" key="3">
    <source>
        <dbReference type="Proteomes" id="UP001157396"/>
    </source>
</evidence>
<dbReference type="InterPro" id="IPR003491">
    <property type="entry name" value="REP-like_C"/>
</dbReference>
<evidence type="ECO:0000313" key="2">
    <source>
        <dbReference type="EMBL" id="MDH7959434.1"/>
    </source>
</evidence>
<dbReference type="GO" id="GO:0003743">
    <property type="term" value="F:translation initiation factor activity"/>
    <property type="evidence" value="ECO:0007669"/>
    <property type="project" value="UniProtKB-KW"/>
</dbReference>
<dbReference type="Proteomes" id="UP001157396">
    <property type="component" value="Unassembled WGS sequence"/>
</dbReference>
<dbReference type="RefSeq" id="WP_265149411.1">
    <property type="nucleotide sequence ID" value="NZ_AP026069.1"/>
</dbReference>